<dbReference type="AlphaFoldDB" id="A0A179GCB1"/>
<feature type="region of interest" description="Disordered" evidence="1">
    <location>
        <begin position="82"/>
        <end position="107"/>
    </location>
</feature>
<evidence type="ECO:0000256" key="1">
    <source>
        <dbReference type="SAM" id="MobiDB-lite"/>
    </source>
</evidence>
<organism evidence="2 4">
    <name type="scientific">Purpureocillium lilacinum</name>
    <name type="common">Paecilomyces lilacinus</name>
    <dbReference type="NCBI Taxonomy" id="33203"/>
    <lineage>
        <taxon>Eukaryota</taxon>
        <taxon>Fungi</taxon>
        <taxon>Dikarya</taxon>
        <taxon>Ascomycota</taxon>
        <taxon>Pezizomycotina</taxon>
        <taxon>Sordariomycetes</taxon>
        <taxon>Hypocreomycetidae</taxon>
        <taxon>Hypocreales</taxon>
        <taxon>Ophiocordycipitaceae</taxon>
        <taxon>Purpureocillium</taxon>
    </lineage>
</organism>
<dbReference type="EMBL" id="LSBH01000009">
    <property type="protein sequence ID" value="OAQ74769.1"/>
    <property type="molecule type" value="Genomic_DNA"/>
</dbReference>
<reference evidence="2 4" key="1">
    <citation type="submission" date="2016-01" db="EMBL/GenBank/DDBJ databases">
        <title>Biosynthesis of antibiotic leucinostatins and their inhibition on Phytophthora in bio-control Purpureocillium lilacinum.</title>
        <authorList>
            <person name="Wang G."/>
            <person name="Liu Z."/>
            <person name="Lin R."/>
            <person name="Li E."/>
            <person name="Mao Z."/>
            <person name="Ling J."/>
            <person name="Yin W."/>
            <person name="Xie B."/>
        </authorList>
    </citation>
    <scope>NUCLEOTIDE SEQUENCE [LARGE SCALE GENOMIC DNA]</scope>
    <source>
        <strain evidence="2">PLBJ-1</strain>
        <strain evidence="3">PLFJ-1</strain>
    </source>
</reference>
<sequence length="107" mass="11988">MYHGKRSDAKTPSGFAANGSTSRRCCSRTSVRLTTAAPLLSRIFLRNRPAQWPCWSRERRQYANLQPQHGVLRPFVQRGRTKGCGAQASASPTPRNRCVLLEDSTKN</sequence>
<dbReference type="Proteomes" id="UP000078240">
    <property type="component" value="Unassembled WGS sequence"/>
</dbReference>
<accession>A0A179GCB1</accession>
<evidence type="ECO:0000313" key="2">
    <source>
        <dbReference type="EMBL" id="OAQ74769.1"/>
    </source>
</evidence>
<evidence type="ECO:0000313" key="3">
    <source>
        <dbReference type="EMBL" id="OAQ82879.1"/>
    </source>
</evidence>
<comment type="caution">
    <text evidence="2">The sequence shown here is derived from an EMBL/GenBank/DDBJ whole genome shotgun (WGS) entry which is preliminary data.</text>
</comment>
<feature type="region of interest" description="Disordered" evidence="1">
    <location>
        <begin position="1"/>
        <end position="23"/>
    </location>
</feature>
<gene>
    <name evidence="2" type="ORF">VFPBJ_10064</name>
    <name evidence="3" type="ORF">VFPFJ_08682</name>
</gene>
<dbReference type="EMBL" id="LSBI01000008">
    <property type="protein sequence ID" value="OAQ82879.1"/>
    <property type="molecule type" value="Genomic_DNA"/>
</dbReference>
<dbReference type="Proteomes" id="UP000078340">
    <property type="component" value="Unassembled WGS sequence"/>
</dbReference>
<name>A0A179GCB1_PURLI</name>
<proteinExistence type="predicted"/>
<evidence type="ECO:0000313" key="4">
    <source>
        <dbReference type="Proteomes" id="UP000078240"/>
    </source>
</evidence>
<protein>
    <submittedName>
        <fullName evidence="2">Uncharacterized protein</fullName>
    </submittedName>
</protein>